<dbReference type="PANTHER" id="PTHR23277">
    <property type="entry name" value="NECTIN-RELATED"/>
    <property type="match status" value="1"/>
</dbReference>
<evidence type="ECO:0000256" key="10">
    <source>
        <dbReference type="ARBA" id="ARBA00023180"/>
    </source>
</evidence>
<dbReference type="GO" id="GO:0016020">
    <property type="term" value="C:membrane"/>
    <property type="evidence" value="ECO:0007669"/>
    <property type="project" value="UniProtKB-SubCell"/>
</dbReference>
<evidence type="ECO:0000256" key="11">
    <source>
        <dbReference type="SAM" id="Phobius"/>
    </source>
</evidence>
<keyword evidence="8 11" id="KW-0472">Membrane</keyword>
<reference evidence="13" key="2">
    <citation type="submission" date="2025-05" db="UniProtKB">
        <authorList>
            <consortium name="Ensembl"/>
        </authorList>
    </citation>
    <scope>IDENTIFICATION</scope>
    <source>
        <strain evidence="13">Guanapo</strain>
    </source>
</reference>
<dbReference type="InterPro" id="IPR007110">
    <property type="entry name" value="Ig-like_dom"/>
</dbReference>
<reference evidence="14" key="1">
    <citation type="submission" date="2013-11" db="EMBL/GenBank/DDBJ databases">
        <title>The genomic landscape of the Guanapo guppy.</title>
        <authorList>
            <person name="Kuenstner A."/>
            <person name="Dreyer C."/>
        </authorList>
    </citation>
    <scope>NUCLEOTIDE SEQUENCE</scope>
    <source>
        <strain evidence="14">Guanapo</strain>
    </source>
</reference>
<keyword evidence="14" id="KW-1185">Reference proteome</keyword>
<evidence type="ECO:0000256" key="3">
    <source>
        <dbReference type="ARBA" id="ARBA00022692"/>
    </source>
</evidence>
<keyword evidence="4" id="KW-0732">Signal</keyword>
<dbReference type="OrthoDB" id="10006996at2759"/>
<dbReference type="InterPro" id="IPR013162">
    <property type="entry name" value="CD80_C2-set"/>
</dbReference>
<evidence type="ECO:0000256" key="7">
    <source>
        <dbReference type="ARBA" id="ARBA00022989"/>
    </source>
</evidence>
<feature type="transmembrane region" description="Helical" evidence="11">
    <location>
        <begin position="7"/>
        <end position="26"/>
    </location>
</feature>
<feature type="domain" description="Ig-like" evidence="12">
    <location>
        <begin position="149"/>
        <end position="241"/>
    </location>
</feature>
<dbReference type="InterPro" id="IPR003599">
    <property type="entry name" value="Ig_sub"/>
</dbReference>
<evidence type="ECO:0000256" key="5">
    <source>
        <dbReference type="ARBA" id="ARBA00022737"/>
    </source>
</evidence>
<feature type="transmembrane region" description="Helical" evidence="11">
    <location>
        <begin position="337"/>
        <end position="356"/>
    </location>
</feature>
<dbReference type="Pfam" id="PF07686">
    <property type="entry name" value="V-set"/>
    <property type="match status" value="1"/>
</dbReference>
<organism evidence="13 14">
    <name type="scientific">Poecilia reticulata</name>
    <name type="common">Guppy</name>
    <name type="synonym">Acanthophacelus reticulatus</name>
    <dbReference type="NCBI Taxonomy" id="8081"/>
    <lineage>
        <taxon>Eukaryota</taxon>
        <taxon>Metazoa</taxon>
        <taxon>Chordata</taxon>
        <taxon>Craniata</taxon>
        <taxon>Vertebrata</taxon>
        <taxon>Euteleostomi</taxon>
        <taxon>Actinopterygii</taxon>
        <taxon>Neopterygii</taxon>
        <taxon>Teleostei</taxon>
        <taxon>Neoteleostei</taxon>
        <taxon>Acanthomorphata</taxon>
        <taxon>Ovalentaria</taxon>
        <taxon>Atherinomorphae</taxon>
        <taxon>Cyprinodontiformes</taxon>
        <taxon>Poeciliidae</taxon>
        <taxon>Poeciliinae</taxon>
        <taxon>Poecilia</taxon>
    </lineage>
</organism>
<protein>
    <submittedName>
        <fullName evidence="13">Poliovirus receptor homolog</fullName>
    </submittedName>
</protein>
<feature type="domain" description="Ig-like" evidence="12">
    <location>
        <begin position="31"/>
        <end position="128"/>
    </location>
</feature>
<keyword evidence="3 11" id="KW-0812">Transmembrane</keyword>
<accession>A0A3P9MV83</accession>
<dbReference type="Pfam" id="PF13927">
    <property type="entry name" value="Ig_3"/>
    <property type="match status" value="1"/>
</dbReference>
<dbReference type="PANTHER" id="PTHR23277:SF106">
    <property type="entry name" value="NECTIN-1 ISOFORM X1-RELATED"/>
    <property type="match status" value="1"/>
</dbReference>
<dbReference type="RefSeq" id="XP_008399391.1">
    <property type="nucleotide sequence ID" value="XM_008401169.2"/>
</dbReference>
<dbReference type="GeneTree" id="ENSGT00940000164822"/>
<dbReference type="Ensembl" id="ENSPRET00000001215.1">
    <property type="protein sequence ID" value="ENSPREP00000001175.1"/>
    <property type="gene ID" value="ENSPREG00000000895.1"/>
</dbReference>
<dbReference type="SMART" id="SM00408">
    <property type="entry name" value="IGc2"/>
    <property type="match status" value="2"/>
</dbReference>
<dbReference type="Gene3D" id="2.60.40.10">
    <property type="entry name" value="Immunoglobulins"/>
    <property type="match status" value="3"/>
</dbReference>
<evidence type="ECO:0000313" key="13">
    <source>
        <dbReference type="Ensembl" id="ENSPREP00000001169.1"/>
    </source>
</evidence>
<keyword evidence="9" id="KW-1015">Disulfide bond</keyword>
<dbReference type="GeneID" id="103459524"/>
<dbReference type="InterPro" id="IPR003598">
    <property type="entry name" value="Ig_sub2"/>
</dbReference>
<evidence type="ECO:0000256" key="9">
    <source>
        <dbReference type="ARBA" id="ARBA00023157"/>
    </source>
</evidence>
<evidence type="ECO:0000256" key="2">
    <source>
        <dbReference type="ARBA" id="ARBA00007810"/>
    </source>
</evidence>
<name>A0A3P9MV83_POERE</name>
<feature type="domain" description="Ig-like" evidence="12">
    <location>
        <begin position="249"/>
        <end position="327"/>
    </location>
</feature>
<dbReference type="InterPro" id="IPR036179">
    <property type="entry name" value="Ig-like_dom_sf"/>
</dbReference>
<evidence type="ECO:0000313" key="14">
    <source>
        <dbReference type="Proteomes" id="UP000242638"/>
    </source>
</evidence>
<comment type="subcellular location">
    <subcellularLocation>
        <location evidence="1">Membrane</location>
        <topology evidence="1">Single-pass membrane protein</topology>
    </subcellularLocation>
</comment>
<proteinExistence type="inferred from homology"/>
<dbReference type="SUPFAM" id="SSF48726">
    <property type="entry name" value="Immunoglobulin"/>
    <property type="match status" value="3"/>
</dbReference>
<dbReference type="Proteomes" id="UP000242638">
    <property type="component" value="Unassembled WGS sequence"/>
</dbReference>
<dbReference type="InterPro" id="IPR013783">
    <property type="entry name" value="Ig-like_fold"/>
</dbReference>
<sequence>MIFASFSLLYGVLMSHTLLLLMFALVRSRDARAQDADGSITVDEGGTIILPCKLTQKLSEKDNVEQISWQRKTKGKPDLDNFYTITKDDARPINGGGTRFKFIGTFAEHNGTLELSNATVLDTGTYSCIFSVFPSGYPTIYIKLTVRVPKQTSVHDTRPTLGNKEVPLATCTASGFNPPATVSWQTEDGLKDKVRWTSNSTLQISDTTTTVSTLFGKPTKEINRNKVQCVISFEGRNKTLDFDIQIYYPPLNASIKKQPEGLVFTCEAEGNPNPTITWSRSGDILSPSVLTQGALLTFVKESQDLAGLYQCEANNTYGSYQSFLYVGFSGTSSTTGWIFFCILLLIIVAAGIAAFLHKHGFFKLPRFLRRDREAVRTSSPDEAANEAAEL</sequence>
<dbReference type="Pfam" id="PF08205">
    <property type="entry name" value="C2-set_2"/>
    <property type="match status" value="1"/>
</dbReference>
<dbReference type="Bgee" id="ENSPREG00000000895">
    <property type="expression patterns" value="Expressed in head and 1 other cell type or tissue"/>
</dbReference>
<evidence type="ECO:0000256" key="8">
    <source>
        <dbReference type="ARBA" id="ARBA00023136"/>
    </source>
</evidence>
<dbReference type="InterPro" id="IPR051427">
    <property type="entry name" value="Nectin/Nectin-like"/>
</dbReference>
<dbReference type="InterPro" id="IPR013106">
    <property type="entry name" value="Ig_V-set"/>
</dbReference>
<dbReference type="GO" id="GO:0007157">
    <property type="term" value="P:heterophilic cell-cell adhesion via plasma membrane cell adhesion molecules"/>
    <property type="evidence" value="ECO:0007669"/>
    <property type="project" value="TreeGrafter"/>
</dbReference>
<evidence type="ECO:0000256" key="6">
    <source>
        <dbReference type="ARBA" id="ARBA00022889"/>
    </source>
</evidence>
<dbReference type="PROSITE" id="PS50835">
    <property type="entry name" value="IG_LIKE"/>
    <property type="match status" value="3"/>
</dbReference>
<dbReference type="STRING" id="8081.ENSPREP00000001175"/>
<keyword evidence="5" id="KW-0677">Repeat</keyword>
<dbReference type="SMART" id="SM00409">
    <property type="entry name" value="IG"/>
    <property type="match status" value="2"/>
</dbReference>
<evidence type="ECO:0000256" key="4">
    <source>
        <dbReference type="ARBA" id="ARBA00022729"/>
    </source>
</evidence>
<dbReference type="Ensembl" id="ENSPRET00000001216.1">
    <property type="protein sequence ID" value="ENSPREP00000001176.1"/>
    <property type="gene ID" value="ENSPREG00000000895.1"/>
</dbReference>
<dbReference type="GO" id="GO:0007156">
    <property type="term" value="P:homophilic cell adhesion via plasma membrane adhesion molecules"/>
    <property type="evidence" value="ECO:0007669"/>
    <property type="project" value="TreeGrafter"/>
</dbReference>
<dbReference type="GO" id="GO:0005912">
    <property type="term" value="C:adherens junction"/>
    <property type="evidence" value="ECO:0007669"/>
    <property type="project" value="TreeGrafter"/>
</dbReference>
<dbReference type="Ensembl" id="ENSPRET00000001209.1">
    <property type="protein sequence ID" value="ENSPREP00000001169.1"/>
    <property type="gene ID" value="ENSPREG00000000895.1"/>
</dbReference>
<comment type="similarity">
    <text evidence="2">Belongs to the nectin family.</text>
</comment>
<dbReference type="SMART" id="SM00406">
    <property type="entry name" value="IGv"/>
    <property type="match status" value="1"/>
</dbReference>
<dbReference type="OMA" id="CATTHRN"/>
<evidence type="ECO:0000256" key="1">
    <source>
        <dbReference type="ARBA" id="ARBA00004167"/>
    </source>
</evidence>
<keyword evidence="7 11" id="KW-1133">Transmembrane helix</keyword>
<dbReference type="AlphaFoldDB" id="A0A3P9MV83"/>
<keyword evidence="6" id="KW-0130">Cell adhesion</keyword>
<evidence type="ECO:0000259" key="12">
    <source>
        <dbReference type="PROSITE" id="PS50835"/>
    </source>
</evidence>
<keyword evidence="10" id="KW-0325">Glycoprotein</keyword>